<dbReference type="PANTHER" id="PTHR33050:SF7">
    <property type="entry name" value="RIBONUCLEASE H"/>
    <property type="match status" value="1"/>
</dbReference>
<feature type="compositionally biased region" description="Low complexity" evidence="2">
    <location>
        <begin position="407"/>
        <end position="420"/>
    </location>
</feature>
<accession>A0A9P3GQF1</accession>
<keyword evidence="4" id="KW-1185">Reference proteome</keyword>
<name>A0A9P3GQF1_9APHY</name>
<evidence type="ECO:0008006" key="5">
    <source>
        <dbReference type="Google" id="ProtNLM"/>
    </source>
</evidence>
<feature type="compositionally biased region" description="Low complexity" evidence="2">
    <location>
        <begin position="304"/>
        <end position="325"/>
    </location>
</feature>
<evidence type="ECO:0000256" key="2">
    <source>
        <dbReference type="SAM" id="MobiDB-lite"/>
    </source>
</evidence>
<feature type="compositionally biased region" description="Gly residues" evidence="2">
    <location>
        <begin position="354"/>
        <end position="364"/>
    </location>
</feature>
<dbReference type="OrthoDB" id="3255824at2759"/>
<evidence type="ECO:0000313" key="4">
    <source>
        <dbReference type="Proteomes" id="UP000703269"/>
    </source>
</evidence>
<feature type="coiled-coil region" evidence="1">
    <location>
        <begin position="48"/>
        <end position="99"/>
    </location>
</feature>
<gene>
    <name evidence="3" type="ORF">PsYK624_146910</name>
</gene>
<dbReference type="PANTHER" id="PTHR33050">
    <property type="entry name" value="REVERSE TRANSCRIPTASE DOMAIN-CONTAINING PROTEIN"/>
    <property type="match status" value="1"/>
</dbReference>
<dbReference type="EMBL" id="BPQB01000088">
    <property type="protein sequence ID" value="GJE98459.1"/>
    <property type="molecule type" value="Genomic_DNA"/>
</dbReference>
<dbReference type="InterPro" id="IPR052055">
    <property type="entry name" value="Hepadnavirus_pol/RT"/>
</dbReference>
<comment type="caution">
    <text evidence="3">The sequence shown here is derived from an EMBL/GenBank/DDBJ whole genome shotgun (WGS) entry which is preliminary data.</text>
</comment>
<reference evidence="3 4" key="1">
    <citation type="submission" date="2021-08" db="EMBL/GenBank/DDBJ databases">
        <title>Draft Genome Sequence of Phanerochaete sordida strain YK-624.</title>
        <authorList>
            <person name="Mori T."/>
            <person name="Dohra H."/>
            <person name="Suzuki T."/>
            <person name="Kawagishi H."/>
            <person name="Hirai H."/>
        </authorList>
    </citation>
    <scope>NUCLEOTIDE SEQUENCE [LARGE SCALE GENOMIC DNA]</scope>
    <source>
        <strain evidence="3 4">YK-624</strain>
    </source>
</reference>
<dbReference type="AlphaFoldDB" id="A0A9P3GQF1"/>
<sequence>MADRLLFNPGLEQIPDFAAPQHAPVFQLLVAAGQSEDDAREAMRTSWLADWELRKERWAQQVAEEQEQAAAADAARQAQQEEDDRLARAADDLAEAERTKLQPKLAPVDPNLVVTADDCLRPSDVILARLKAGHPVRFFYFTALGCEESKEPGAFASGIDYDPHNRSLLHKERETRGSVPDRDLTMEQFRSAVRPFLSALAEQNMPLDVQDEYFKLFWAIEHHKIAGKGGLIEQQALMEYVDERRRLFHSLLQRGKATFSLGNVDDAYIATIRMRIASAETEANRLKTAALLSEVEYLRSVTLGGAHRSSRGNSSRSASGNSSSRYEPYRAALPSRHRGRSRSPSPPPRSTRGASGGKGKGRQSGGPKPSSRRDDIARPPSSGTAAPPSPIATPMAIWSPKTSRPCASTTSGPSGASTPPIRTSAPVAARPDTAPLTAILRSGREPVTPFKYQAWMKVLLASGLIHRYPALPGSIAGGFFVGMPAVSRTYAPCNSASLAIHRTAFESIVARELALGRFLGPFSQATLESSIGPFQTSPISLTPKPHKPDKFRLVQNFSFPHTPRNGIRSLNSFVSSDDYPCTWGTFNTTALMLSRLPPGSQAAWPGAVVRYSDADEFLLDTNTAFGFTSNAGVFGYPGDALSDVLRFVGMLNEKWIDDYLVARILCAHIDAYNSANATRRLDVQQRGGRHHTGGRYWYGGRPLDDGRVEEFSHDFAFPVRDLSGNSPRSPADAAFNCCLQDLDDVYASLGVPWQAEKDQAFASVFTFTGFVWNLDARTVALDEEKRVKYLGSIADWRHRSAHTLEEAEKLYGRLLHTCHILPSGRAYLTAFERMFPTFAGNRHMPRTFPIDLLPDLHWWTEQLSNPHLERPLPGEITVVDVNAFSDACTSFGVAVVIDGRWQAWTLLDGWKGGDRDIGWLEALGLELAVRAVLLHGPPAEHFLVHVDNQGIVDGWRNGRSRNRETNAVFKRIHRVLTLHRRHAYTVYVPSADNIADAPSRGLFPPRAQRLRHLDLPPALDGYLRLATR</sequence>
<evidence type="ECO:0000313" key="3">
    <source>
        <dbReference type="EMBL" id="GJE98459.1"/>
    </source>
</evidence>
<protein>
    <recommendedName>
        <fullName evidence="5">Reverse transcriptase domain-containing protein</fullName>
    </recommendedName>
</protein>
<keyword evidence="1" id="KW-0175">Coiled coil</keyword>
<organism evidence="3 4">
    <name type="scientific">Phanerochaete sordida</name>
    <dbReference type="NCBI Taxonomy" id="48140"/>
    <lineage>
        <taxon>Eukaryota</taxon>
        <taxon>Fungi</taxon>
        <taxon>Dikarya</taxon>
        <taxon>Basidiomycota</taxon>
        <taxon>Agaricomycotina</taxon>
        <taxon>Agaricomycetes</taxon>
        <taxon>Polyporales</taxon>
        <taxon>Phanerochaetaceae</taxon>
        <taxon>Phanerochaete</taxon>
    </lineage>
</organism>
<feature type="region of interest" description="Disordered" evidence="2">
    <location>
        <begin position="304"/>
        <end position="430"/>
    </location>
</feature>
<proteinExistence type="predicted"/>
<evidence type="ECO:0000256" key="1">
    <source>
        <dbReference type="SAM" id="Coils"/>
    </source>
</evidence>
<dbReference type="Proteomes" id="UP000703269">
    <property type="component" value="Unassembled WGS sequence"/>
</dbReference>